<dbReference type="InterPro" id="IPR007419">
    <property type="entry name" value="BFD-like_2Fe2S-bd_dom"/>
</dbReference>
<keyword evidence="6" id="KW-0349">Heme</keyword>
<name>A0A505D7T9_9ACTN</name>
<reference evidence="14 15" key="1">
    <citation type="submission" date="2019-06" db="EMBL/GenBank/DDBJ databases">
        <title>Streptomyces sporangiiformans sp. nov., a novel actinomycete isolated from soil in Mount Song.</title>
        <authorList>
            <person name="Han L."/>
        </authorList>
    </citation>
    <scope>NUCLEOTIDE SEQUENCE [LARGE SCALE GENOMIC DNA]</scope>
    <source>
        <strain evidence="14 15">NEAU-SSA 1</strain>
    </source>
</reference>
<evidence type="ECO:0000259" key="12">
    <source>
        <dbReference type="Pfam" id="PF07992"/>
    </source>
</evidence>
<evidence type="ECO:0000259" key="11">
    <source>
        <dbReference type="Pfam" id="PF04324"/>
    </source>
</evidence>
<keyword evidence="9" id="KW-0408">Iron</keyword>
<dbReference type="OrthoDB" id="9768666at2"/>
<dbReference type="Gene3D" id="1.10.10.1100">
    <property type="entry name" value="BFD-like [2Fe-2S]-binding domain"/>
    <property type="match status" value="1"/>
</dbReference>
<dbReference type="AlphaFoldDB" id="A0A505D7T9"/>
<comment type="similarity">
    <text evidence="5">Belongs to the nitrite and sulfite reductase 4Fe-4S domain family.</text>
</comment>
<evidence type="ECO:0000256" key="1">
    <source>
        <dbReference type="ARBA" id="ARBA00001929"/>
    </source>
</evidence>
<organism evidence="14 15">
    <name type="scientific">Streptomyces sporangiiformans</name>
    <dbReference type="NCBI Taxonomy" id="2315329"/>
    <lineage>
        <taxon>Bacteria</taxon>
        <taxon>Bacillati</taxon>
        <taxon>Actinomycetota</taxon>
        <taxon>Actinomycetes</taxon>
        <taxon>Kitasatosporales</taxon>
        <taxon>Streptomycetaceae</taxon>
        <taxon>Streptomyces</taxon>
    </lineage>
</organism>
<comment type="cofactor">
    <cofactor evidence="1">
        <name>siroheme</name>
        <dbReference type="ChEBI" id="CHEBI:60052"/>
    </cofactor>
</comment>
<dbReference type="PRINTS" id="PR00368">
    <property type="entry name" value="FADPNR"/>
</dbReference>
<feature type="domain" description="BFD-like [2Fe-2S]-binding" evidence="11">
    <location>
        <begin position="407"/>
        <end position="454"/>
    </location>
</feature>
<keyword evidence="15" id="KW-1185">Reference proteome</keyword>
<keyword evidence="8" id="KW-0560">Oxidoreductase</keyword>
<dbReference type="Proteomes" id="UP000317378">
    <property type="component" value="Unassembled WGS sequence"/>
</dbReference>
<feature type="domain" description="NADH-rubredoxin oxidoreductase C-terminal" evidence="13">
    <location>
        <begin position="308"/>
        <end position="361"/>
    </location>
</feature>
<comment type="cofactor">
    <cofactor evidence="2">
        <name>[4Fe-4S] cluster</name>
        <dbReference type="ChEBI" id="CHEBI:49883"/>
    </cofactor>
</comment>
<evidence type="ECO:0000313" key="14">
    <source>
        <dbReference type="EMBL" id="TPQ15556.1"/>
    </source>
</evidence>
<dbReference type="Pfam" id="PF04324">
    <property type="entry name" value="Fer2_BFD"/>
    <property type="match status" value="1"/>
</dbReference>
<comment type="pathway">
    <text evidence="4">Nitrogen metabolism; nitrate reduction (assimilation).</text>
</comment>
<evidence type="ECO:0000256" key="2">
    <source>
        <dbReference type="ARBA" id="ARBA00001966"/>
    </source>
</evidence>
<evidence type="ECO:0000256" key="4">
    <source>
        <dbReference type="ARBA" id="ARBA00005096"/>
    </source>
</evidence>
<dbReference type="InterPro" id="IPR041854">
    <property type="entry name" value="BFD-like_2Fe2S-bd_dom_sf"/>
</dbReference>
<gene>
    <name evidence="14" type="ORF">FGD71_046240</name>
</gene>
<evidence type="ECO:0000259" key="13">
    <source>
        <dbReference type="Pfam" id="PF18267"/>
    </source>
</evidence>
<protein>
    <submittedName>
        <fullName evidence="14">NAD(P)/FAD-dependent oxidoreductase</fullName>
    </submittedName>
</protein>
<dbReference type="InterPro" id="IPR023753">
    <property type="entry name" value="FAD/NAD-binding_dom"/>
</dbReference>
<evidence type="ECO:0000256" key="10">
    <source>
        <dbReference type="ARBA" id="ARBA00023014"/>
    </source>
</evidence>
<evidence type="ECO:0000256" key="3">
    <source>
        <dbReference type="ARBA" id="ARBA00001974"/>
    </source>
</evidence>
<evidence type="ECO:0000256" key="8">
    <source>
        <dbReference type="ARBA" id="ARBA00023002"/>
    </source>
</evidence>
<dbReference type="PANTHER" id="PTHR43809:SF1">
    <property type="entry name" value="NITRITE REDUCTASE (NADH) LARGE SUBUNIT"/>
    <property type="match status" value="1"/>
</dbReference>
<dbReference type="Pfam" id="PF18267">
    <property type="entry name" value="Rubredoxin_C"/>
    <property type="match status" value="1"/>
</dbReference>
<proteinExistence type="inferred from homology"/>
<dbReference type="GO" id="GO:0046872">
    <property type="term" value="F:metal ion binding"/>
    <property type="evidence" value="ECO:0007669"/>
    <property type="project" value="UniProtKB-KW"/>
</dbReference>
<accession>A0A505D7T9</accession>
<feature type="domain" description="FAD/NAD(P)-binding" evidence="12">
    <location>
        <begin position="6"/>
        <end position="289"/>
    </location>
</feature>
<dbReference type="RefSeq" id="WP_119106636.1">
    <property type="nucleotide sequence ID" value="NZ_QXMJ01000351.1"/>
</dbReference>
<keyword evidence="10" id="KW-0411">Iron-sulfur</keyword>
<comment type="caution">
    <text evidence="14">The sequence shown here is derived from an EMBL/GenBank/DDBJ whole genome shotgun (WGS) entry which is preliminary data.</text>
</comment>
<evidence type="ECO:0000256" key="5">
    <source>
        <dbReference type="ARBA" id="ARBA00010429"/>
    </source>
</evidence>
<dbReference type="EMBL" id="VCHX02000351">
    <property type="protein sequence ID" value="TPQ15556.1"/>
    <property type="molecule type" value="Genomic_DNA"/>
</dbReference>
<evidence type="ECO:0000256" key="7">
    <source>
        <dbReference type="ARBA" id="ARBA00022723"/>
    </source>
</evidence>
<evidence type="ECO:0000256" key="9">
    <source>
        <dbReference type="ARBA" id="ARBA00023004"/>
    </source>
</evidence>
<dbReference type="Pfam" id="PF07992">
    <property type="entry name" value="Pyr_redox_2"/>
    <property type="match status" value="1"/>
</dbReference>
<evidence type="ECO:0000313" key="15">
    <source>
        <dbReference type="Proteomes" id="UP000317378"/>
    </source>
</evidence>
<sequence length="463" mass="48653">MPASNHVLVVGHGPAAHRLVERVRHHGHRGPVTALGAEPRPAYNRVLLTSLLGGTLTAEDLKLPDPPDGVRVRTGVTATAVDRARRLVHTDTGETHPYDHLVLATGARPRIPHLPGLLTADGGLTEGATALRTLADCERLADGPVVVLGAGVLGTETTLALLRAGRDVTLVHPGPHPMDDRLDDMAGALLADHLRSRGAHLRLRRAAAEYRPGKLALDDREILRADALVLCTGVEPETALARRAGLAVRTGVVVDRHLRTNDPRVHAIGDCAEFDGEAPGLVTTTWEQAETLARILSGEEAHHRADRPVVRLKAPGIDLACLGPPDPPGATRHVTLSDPARGRYARLALSGERILGGVLIGLPRATAAVGQLYERGLPVPSDRLGLLLGTAATERPASVELPDEAVLCHCNHVTKGDLLRAWRAGARDLPGVAVATRATTGCGGCADDVRLVLASATGGNSDP</sequence>
<dbReference type="GO" id="GO:0051536">
    <property type="term" value="F:iron-sulfur cluster binding"/>
    <property type="evidence" value="ECO:0007669"/>
    <property type="project" value="UniProtKB-KW"/>
</dbReference>
<dbReference type="InterPro" id="IPR041575">
    <property type="entry name" value="Rubredoxin_C"/>
</dbReference>
<dbReference type="Gene3D" id="3.50.50.60">
    <property type="entry name" value="FAD/NAD(P)-binding domain"/>
    <property type="match status" value="2"/>
</dbReference>
<keyword evidence="7" id="KW-0479">Metal-binding</keyword>
<dbReference type="InterPro" id="IPR052034">
    <property type="entry name" value="NasD-like"/>
</dbReference>
<dbReference type="SUPFAM" id="SSF51905">
    <property type="entry name" value="FAD/NAD(P)-binding domain"/>
    <property type="match status" value="1"/>
</dbReference>
<evidence type="ECO:0000256" key="6">
    <source>
        <dbReference type="ARBA" id="ARBA00022617"/>
    </source>
</evidence>
<dbReference type="PANTHER" id="PTHR43809">
    <property type="entry name" value="NITRITE REDUCTASE (NADH) LARGE SUBUNIT"/>
    <property type="match status" value="1"/>
</dbReference>
<dbReference type="GO" id="GO:0016491">
    <property type="term" value="F:oxidoreductase activity"/>
    <property type="evidence" value="ECO:0007669"/>
    <property type="project" value="UniProtKB-KW"/>
</dbReference>
<dbReference type="InterPro" id="IPR036188">
    <property type="entry name" value="FAD/NAD-bd_sf"/>
</dbReference>
<comment type="cofactor">
    <cofactor evidence="3">
        <name>FAD</name>
        <dbReference type="ChEBI" id="CHEBI:57692"/>
    </cofactor>
</comment>